<sequence length="161" mass="17236">MIKKLIITAFIFLFSLSLFSQNSGDSIVIKKGSLENKYLLNDKPLSLNQIENLLQTNTDAMIYVNKAKSTATVSYIFAGIGGALIGYPIGTALGGGKPNWILAGIGAALVAIDIPIVKSADSKLEKAVEIYNSGLTPKTDKQSYNIHFGLNQNGLALVINF</sequence>
<proteinExistence type="predicted"/>
<keyword evidence="1" id="KW-0732">Signal</keyword>
<feature type="signal peptide" evidence="1">
    <location>
        <begin position="1"/>
        <end position="20"/>
    </location>
</feature>
<name>A0A653AAQ0_9BACT</name>
<evidence type="ECO:0000256" key="1">
    <source>
        <dbReference type="SAM" id="SignalP"/>
    </source>
</evidence>
<evidence type="ECO:0000313" key="2">
    <source>
        <dbReference type="EMBL" id="VBB45060.1"/>
    </source>
</evidence>
<dbReference type="AlphaFoldDB" id="A0A653AAQ0"/>
<dbReference type="EMBL" id="UPXZ01000024">
    <property type="protein sequence ID" value="VBB45060.1"/>
    <property type="molecule type" value="Genomic_DNA"/>
</dbReference>
<organism evidence="2">
    <name type="scientific">uncultured Paludibacter sp</name>
    <dbReference type="NCBI Taxonomy" id="497635"/>
    <lineage>
        <taxon>Bacteria</taxon>
        <taxon>Pseudomonadati</taxon>
        <taxon>Bacteroidota</taxon>
        <taxon>Bacteroidia</taxon>
        <taxon>Bacteroidales</taxon>
        <taxon>Paludibacteraceae</taxon>
        <taxon>Paludibacter</taxon>
        <taxon>environmental samples</taxon>
    </lineage>
</organism>
<feature type="chain" id="PRO_5024854452" evidence="1">
    <location>
        <begin position="21"/>
        <end position="161"/>
    </location>
</feature>
<accession>A0A653AAQ0</accession>
<reference evidence="2" key="1">
    <citation type="submission" date="2018-07" db="EMBL/GenBank/DDBJ databases">
        <authorList>
            <consortium name="Genoscope - CEA"/>
            <person name="William W."/>
        </authorList>
    </citation>
    <scope>NUCLEOTIDE SEQUENCE</scope>
    <source>
        <strain evidence="2">IK1</strain>
    </source>
</reference>
<protein>
    <submittedName>
        <fullName evidence="2">Uncharacterized protein</fullName>
    </submittedName>
</protein>
<gene>
    <name evidence="2" type="ORF">TRIP_D300052</name>
</gene>